<reference evidence="1" key="1">
    <citation type="submission" date="2023-06" db="EMBL/GenBank/DDBJ databases">
        <title>Genomic analysis of the entomopathogenic nematode Steinernema hermaphroditum.</title>
        <authorList>
            <person name="Schwarz E.M."/>
            <person name="Heppert J.K."/>
            <person name="Baniya A."/>
            <person name="Schwartz H.T."/>
            <person name="Tan C.-H."/>
            <person name="Antoshechkin I."/>
            <person name="Sternberg P.W."/>
            <person name="Goodrich-Blair H."/>
            <person name="Dillman A.R."/>
        </authorList>
    </citation>
    <scope>NUCLEOTIDE SEQUENCE</scope>
    <source>
        <strain evidence="1">PS9179</strain>
        <tissue evidence="1">Whole animal</tissue>
    </source>
</reference>
<sequence length="117" mass="13072">MRTTTLLVRTPQRKYGSRTHTPPGLLRFNSILTSLSTLPTLRASSHRKVCEAKLEAQCWPSVRYLLSVMLVSSPSDRSTFLERISTVFPGLLTVSGQRQIASNSVVSGDSPVYHRRQ</sequence>
<keyword evidence="2" id="KW-1185">Reference proteome</keyword>
<dbReference type="EMBL" id="JAUCMV010000005">
    <property type="protein sequence ID" value="KAK0394519.1"/>
    <property type="molecule type" value="Genomic_DNA"/>
</dbReference>
<organism evidence="1 2">
    <name type="scientific">Steinernema hermaphroditum</name>
    <dbReference type="NCBI Taxonomy" id="289476"/>
    <lineage>
        <taxon>Eukaryota</taxon>
        <taxon>Metazoa</taxon>
        <taxon>Ecdysozoa</taxon>
        <taxon>Nematoda</taxon>
        <taxon>Chromadorea</taxon>
        <taxon>Rhabditida</taxon>
        <taxon>Tylenchina</taxon>
        <taxon>Panagrolaimomorpha</taxon>
        <taxon>Strongyloidoidea</taxon>
        <taxon>Steinernematidae</taxon>
        <taxon>Steinernema</taxon>
    </lineage>
</organism>
<dbReference type="AlphaFoldDB" id="A0AA39LEX1"/>
<proteinExistence type="predicted"/>
<gene>
    <name evidence="1" type="ORF">QR680_000786</name>
</gene>
<evidence type="ECO:0000313" key="2">
    <source>
        <dbReference type="Proteomes" id="UP001175271"/>
    </source>
</evidence>
<protein>
    <submittedName>
        <fullName evidence="1">Uncharacterized protein</fullName>
    </submittedName>
</protein>
<comment type="caution">
    <text evidence="1">The sequence shown here is derived from an EMBL/GenBank/DDBJ whole genome shotgun (WGS) entry which is preliminary data.</text>
</comment>
<evidence type="ECO:0000313" key="1">
    <source>
        <dbReference type="EMBL" id="KAK0394519.1"/>
    </source>
</evidence>
<dbReference type="Proteomes" id="UP001175271">
    <property type="component" value="Unassembled WGS sequence"/>
</dbReference>
<name>A0AA39LEX1_9BILA</name>
<accession>A0AA39LEX1</accession>